<dbReference type="EMBL" id="UINC01162162">
    <property type="protein sequence ID" value="SVD61762.1"/>
    <property type="molecule type" value="Genomic_DNA"/>
</dbReference>
<dbReference type="GO" id="GO:0016829">
    <property type="term" value="F:lyase activity"/>
    <property type="evidence" value="ECO:0007669"/>
    <property type="project" value="UniProtKB-KW"/>
</dbReference>
<evidence type="ECO:0000313" key="7">
    <source>
        <dbReference type="EMBL" id="SVD61762.1"/>
    </source>
</evidence>
<evidence type="ECO:0000256" key="1">
    <source>
        <dbReference type="ARBA" id="ARBA00005091"/>
    </source>
</evidence>
<dbReference type="InterPro" id="IPR013785">
    <property type="entry name" value="Aldolase_TIM"/>
</dbReference>
<proteinExistence type="predicted"/>
<comment type="pathway">
    <text evidence="1">Amino-acid biosynthesis; L-histidine biosynthesis; L-histidine from 5-phospho-alpha-D-ribose 1-diphosphate: step 5/9.</text>
</comment>
<dbReference type="GO" id="GO:0000105">
    <property type="term" value="P:L-histidine biosynthetic process"/>
    <property type="evidence" value="ECO:0007669"/>
    <property type="project" value="UniProtKB-UniPathway"/>
</dbReference>
<protein>
    <recommendedName>
        <fullName evidence="2">imidazole glycerol-phosphate synthase</fullName>
        <ecNumber evidence="2">4.3.2.10</ecNumber>
    </recommendedName>
</protein>
<evidence type="ECO:0000256" key="5">
    <source>
        <dbReference type="ARBA" id="ARBA00023239"/>
    </source>
</evidence>
<dbReference type="AlphaFoldDB" id="A0A382WSH8"/>
<feature type="non-terminal residue" evidence="7">
    <location>
        <position position="266"/>
    </location>
</feature>
<dbReference type="EC" id="4.3.2.10" evidence="2"/>
<sequence>VLKNRLIPIIILKDDLIVQSFNFKRFLPIGKLKTAIDFFVNWDVDEIVILDIDATKQDRRPKLDVIKRASRECFVPLTIGGGIRSLSDIKDVLRAGADKISINSYAVENPKFITDAAVRFGNQSITVSIDAMKVSNEYNVFIRNGKIDTGIKVSDWAKKLERLGAGEILINSIERDGSREGYDLKLLNLISSNVNIPVIACGGVGNMRHLVSGIVDGHCQAVAAANIFQHTEHSTIAAKAMMNKLGAPVRLSSDVKYENFDFDIFG</sequence>
<dbReference type="UniPathway" id="UPA00031">
    <property type="reaction ID" value="UER00010"/>
</dbReference>
<keyword evidence="3" id="KW-0028">Amino-acid biosynthesis</keyword>
<dbReference type="InterPro" id="IPR011060">
    <property type="entry name" value="RibuloseP-bd_barrel"/>
</dbReference>
<dbReference type="GO" id="GO:0000107">
    <property type="term" value="F:imidazoleglycerol-phosphate synthase activity"/>
    <property type="evidence" value="ECO:0007669"/>
    <property type="project" value="InterPro"/>
</dbReference>
<keyword evidence="5" id="KW-0456">Lyase</keyword>
<name>A0A382WSH8_9ZZZZ</name>
<evidence type="ECO:0000256" key="3">
    <source>
        <dbReference type="ARBA" id="ARBA00022605"/>
    </source>
</evidence>
<evidence type="ECO:0000256" key="6">
    <source>
        <dbReference type="ARBA" id="ARBA00047838"/>
    </source>
</evidence>
<dbReference type="InterPro" id="IPR004651">
    <property type="entry name" value="HisF"/>
</dbReference>
<dbReference type="Pfam" id="PF00977">
    <property type="entry name" value="His_biosynth"/>
    <property type="match status" value="1"/>
</dbReference>
<comment type="catalytic activity">
    <reaction evidence="6">
        <text>5-[(5-phospho-1-deoxy-D-ribulos-1-ylimino)methylamino]-1-(5-phospho-beta-D-ribosyl)imidazole-4-carboxamide + L-glutamine = D-erythro-1-(imidazol-4-yl)glycerol 3-phosphate + 5-amino-1-(5-phospho-beta-D-ribosyl)imidazole-4-carboxamide + L-glutamate + H(+)</text>
        <dbReference type="Rhea" id="RHEA:24793"/>
        <dbReference type="ChEBI" id="CHEBI:15378"/>
        <dbReference type="ChEBI" id="CHEBI:29985"/>
        <dbReference type="ChEBI" id="CHEBI:58278"/>
        <dbReference type="ChEBI" id="CHEBI:58359"/>
        <dbReference type="ChEBI" id="CHEBI:58475"/>
        <dbReference type="ChEBI" id="CHEBI:58525"/>
        <dbReference type="EC" id="4.3.2.10"/>
    </reaction>
</comment>
<accession>A0A382WSH8</accession>
<gene>
    <name evidence="7" type="ORF">METZ01_LOCUS414616</name>
</gene>
<evidence type="ECO:0000256" key="2">
    <source>
        <dbReference type="ARBA" id="ARBA00012809"/>
    </source>
</evidence>
<dbReference type="Gene3D" id="3.20.20.70">
    <property type="entry name" value="Aldolase class I"/>
    <property type="match status" value="1"/>
</dbReference>
<evidence type="ECO:0000256" key="4">
    <source>
        <dbReference type="ARBA" id="ARBA00023102"/>
    </source>
</evidence>
<reference evidence="7" key="1">
    <citation type="submission" date="2018-05" db="EMBL/GenBank/DDBJ databases">
        <authorList>
            <person name="Lanie J.A."/>
            <person name="Ng W.-L."/>
            <person name="Kazmierczak K.M."/>
            <person name="Andrzejewski T.M."/>
            <person name="Davidsen T.M."/>
            <person name="Wayne K.J."/>
            <person name="Tettelin H."/>
            <person name="Glass J.I."/>
            <person name="Rusch D."/>
            <person name="Podicherti R."/>
            <person name="Tsui H.-C.T."/>
            <person name="Winkler M.E."/>
        </authorList>
    </citation>
    <scope>NUCLEOTIDE SEQUENCE</scope>
</reference>
<dbReference type="SUPFAM" id="SSF51366">
    <property type="entry name" value="Ribulose-phoshate binding barrel"/>
    <property type="match status" value="1"/>
</dbReference>
<dbReference type="InterPro" id="IPR050064">
    <property type="entry name" value="IGPS_HisA/HisF"/>
</dbReference>
<dbReference type="PANTHER" id="PTHR21235:SF2">
    <property type="entry name" value="IMIDAZOLE GLYCEROL PHOSPHATE SYNTHASE HISHF"/>
    <property type="match status" value="1"/>
</dbReference>
<organism evidence="7">
    <name type="scientific">marine metagenome</name>
    <dbReference type="NCBI Taxonomy" id="408172"/>
    <lineage>
        <taxon>unclassified sequences</taxon>
        <taxon>metagenomes</taxon>
        <taxon>ecological metagenomes</taxon>
    </lineage>
</organism>
<dbReference type="InterPro" id="IPR006062">
    <property type="entry name" value="His_biosynth"/>
</dbReference>
<feature type="non-terminal residue" evidence="7">
    <location>
        <position position="1"/>
    </location>
</feature>
<keyword evidence="4" id="KW-0368">Histidine biosynthesis</keyword>
<dbReference type="CDD" id="cd04731">
    <property type="entry name" value="HisF"/>
    <property type="match status" value="1"/>
</dbReference>
<dbReference type="PANTHER" id="PTHR21235">
    <property type="entry name" value="IMIDAZOLE GLYCEROL PHOSPHATE SYNTHASE SUBUNIT HISF/H IGP SYNTHASE SUBUNIT HISF/H"/>
    <property type="match status" value="1"/>
</dbReference>